<dbReference type="EMBL" id="CP009438">
    <property type="protein sequence ID" value="AIR99643.1"/>
    <property type="molecule type" value="Genomic_DNA"/>
</dbReference>
<keyword evidence="3" id="KW-1185">Reference proteome</keyword>
<feature type="transmembrane region" description="Helical" evidence="1">
    <location>
        <begin position="116"/>
        <end position="136"/>
    </location>
</feature>
<dbReference type="InterPro" id="IPR049713">
    <property type="entry name" value="Pr6Pr-like"/>
</dbReference>
<keyword evidence="1" id="KW-0812">Transmembrane</keyword>
<proteinExistence type="predicted"/>
<protein>
    <submittedName>
        <fullName evidence="2">Integral membrane regulator</fullName>
    </submittedName>
</protein>
<keyword evidence="1" id="KW-1133">Transmembrane helix</keyword>
<evidence type="ECO:0000313" key="3">
    <source>
        <dbReference type="Proteomes" id="UP000029482"/>
    </source>
</evidence>
<name>A0A089X8V2_STRGA</name>
<organism evidence="2 3">
    <name type="scientific">Streptomyces glaucescens</name>
    <dbReference type="NCBI Taxonomy" id="1907"/>
    <lineage>
        <taxon>Bacteria</taxon>
        <taxon>Bacillati</taxon>
        <taxon>Actinomycetota</taxon>
        <taxon>Actinomycetes</taxon>
        <taxon>Kitasatosporales</taxon>
        <taxon>Streptomycetaceae</taxon>
        <taxon>Streptomyces</taxon>
    </lineage>
</organism>
<accession>A0A089X8V2</accession>
<dbReference type="eggNOG" id="COG2141">
    <property type="taxonomic scope" value="Bacteria"/>
</dbReference>
<feature type="transmembrane region" description="Helical" evidence="1">
    <location>
        <begin position="148"/>
        <end position="168"/>
    </location>
</feature>
<dbReference type="Proteomes" id="UP000029482">
    <property type="component" value="Chromosome"/>
</dbReference>
<keyword evidence="1" id="KW-0472">Membrane</keyword>
<dbReference type="HOGENOM" id="CLU_077680_3_0_11"/>
<feature type="transmembrane region" description="Helical" evidence="1">
    <location>
        <begin position="196"/>
        <end position="214"/>
    </location>
</feature>
<evidence type="ECO:0000256" key="1">
    <source>
        <dbReference type="SAM" id="Phobius"/>
    </source>
</evidence>
<dbReference type="STRING" id="1907.SGLAU_18410"/>
<gene>
    <name evidence="2" type="ORF">SGLAU_18410</name>
</gene>
<dbReference type="AlphaFoldDB" id="A0A089X8V2"/>
<feature type="transmembrane region" description="Helical" evidence="1">
    <location>
        <begin position="88"/>
        <end position="110"/>
    </location>
</feature>
<evidence type="ECO:0000313" key="2">
    <source>
        <dbReference type="EMBL" id="AIR99643.1"/>
    </source>
</evidence>
<sequence length="311" mass="32986">MGRQGGAPIRAAAVRAPAVRAAADPGTHPFNPLGPPESPLSYPFPSVRGMTAPIPRDIPDLPALPGMPALLPSPVPARAVVAPVRRPLAAVFRLLTALAALTGVAVHLVLGSPLRVLGYFTVQSSILLALIMLLSARRAWTARHPLRSALTGAVLLYAVISGLVYHLLLADAATPFTMIDTAAATPTAWHTVAHHLLHTAVPAAVVADWLFLTAPGQLHLRQAPGWLLYPLIYLLVSFARGELLLPGTPGRYLYPFLDVEAHGYKGVLGNALLLGLSFYALAVLLVALDHARPNPVRHRSKTGFRLQPPVG</sequence>
<feature type="transmembrane region" description="Helical" evidence="1">
    <location>
        <begin position="226"/>
        <end position="247"/>
    </location>
</feature>
<reference evidence="3" key="1">
    <citation type="journal article" date="2015" name="J. Biotechnol.">
        <title>Complete genome sequence of the actinobacterium Streptomyces glaucescens GLA.O (DSM 40922) consisting of a linear chromosome and one linear plasmid.</title>
        <authorList>
            <person name="Ortseifen V."/>
            <person name="Winkler A."/>
            <person name="Albersmeier A."/>
            <person name="Wendler S."/>
            <person name="Puhler A."/>
            <person name="Kalinowski J."/>
            <person name="Ruckert C."/>
        </authorList>
    </citation>
    <scope>NUCLEOTIDE SEQUENCE [LARGE SCALE GENOMIC DNA]</scope>
    <source>
        <strain evidence="3">DSM 40922 / GLA O</strain>
    </source>
</reference>
<dbReference type="NCBIfam" id="NF038065">
    <property type="entry name" value="Pr6Pr"/>
    <property type="match status" value="1"/>
</dbReference>
<feature type="transmembrane region" description="Helical" evidence="1">
    <location>
        <begin position="267"/>
        <end position="288"/>
    </location>
</feature>
<dbReference type="KEGG" id="sgu:SGLAU_18410"/>